<comment type="caution">
    <text evidence="1">The sequence shown here is derived from an EMBL/GenBank/DDBJ whole genome shotgun (WGS) entry which is preliminary data.</text>
</comment>
<dbReference type="SUPFAM" id="SSF53448">
    <property type="entry name" value="Nucleotide-diphospho-sugar transferases"/>
    <property type="match status" value="1"/>
</dbReference>
<proteinExistence type="predicted"/>
<reference evidence="2" key="1">
    <citation type="journal article" date="2019" name="Int. J. Syst. Evol. Microbiol.">
        <title>The Global Catalogue of Microorganisms (GCM) 10K type strain sequencing project: providing services to taxonomists for standard genome sequencing and annotation.</title>
        <authorList>
            <consortium name="The Broad Institute Genomics Platform"/>
            <consortium name="The Broad Institute Genome Sequencing Center for Infectious Disease"/>
            <person name="Wu L."/>
            <person name="Ma J."/>
        </authorList>
    </citation>
    <scope>NUCLEOTIDE SEQUENCE [LARGE SCALE GENOMIC DNA]</scope>
    <source>
        <strain evidence="2">CCUG 57401</strain>
    </source>
</reference>
<accession>A0ABW0NEK9</accession>
<dbReference type="InterPro" id="IPR029044">
    <property type="entry name" value="Nucleotide-diphossugar_trans"/>
</dbReference>
<gene>
    <name evidence="1" type="ORF">ACFPOE_12650</name>
</gene>
<dbReference type="Gene3D" id="3.90.550.10">
    <property type="entry name" value="Spore Coat Polysaccharide Biosynthesis Protein SpsA, Chain A"/>
    <property type="match status" value="1"/>
</dbReference>
<keyword evidence="2" id="KW-1185">Reference proteome</keyword>
<evidence type="ECO:0000313" key="1">
    <source>
        <dbReference type="EMBL" id="MFC5498386.1"/>
    </source>
</evidence>
<sequence>MTNAPIALFIFKRPEHTRRTLESLAQNSEFHHSPLFIYCDGARNVSEVEAVETTRKLVRGWPHPDKTLIERDHNWGLAKSIIEGVTVQCDLHGKVIVVEDDLVVSPHYLSYMNAALVKYQDDDRVISVHGYSYPIDNLPEAFFIKGASCWGWATWKRGWDLFEPDGQKLYDELKRLNLMHRFNILGAFPYMRMLHDQILGRNNSWAIRWYASAFIKGKLTLHPGKSLVSNIGLDGTGDHCDPEDMRPPNFSSDPIKLEDIVVAEEANALQAWAVHLTVMRRKKMIKILSSLNLLMRVVRRRLGLL</sequence>
<evidence type="ECO:0000313" key="2">
    <source>
        <dbReference type="Proteomes" id="UP001596037"/>
    </source>
</evidence>
<protein>
    <submittedName>
        <fullName evidence="1">Glycosyltransferase family 2 protein</fullName>
    </submittedName>
</protein>
<dbReference type="RefSeq" id="WP_376850440.1">
    <property type="nucleotide sequence ID" value="NZ_JBHSMF010000006.1"/>
</dbReference>
<dbReference type="EMBL" id="JBHSMF010000006">
    <property type="protein sequence ID" value="MFC5498386.1"/>
    <property type="molecule type" value="Genomic_DNA"/>
</dbReference>
<dbReference type="Proteomes" id="UP001596037">
    <property type="component" value="Unassembled WGS sequence"/>
</dbReference>
<organism evidence="1 2">
    <name type="scientific">Caenimonas terrae</name>
    <dbReference type="NCBI Taxonomy" id="696074"/>
    <lineage>
        <taxon>Bacteria</taxon>
        <taxon>Pseudomonadati</taxon>
        <taxon>Pseudomonadota</taxon>
        <taxon>Betaproteobacteria</taxon>
        <taxon>Burkholderiales</taxon>
        <taxon>Comamonadaceae</taxon>
        <taxon>Caenimonas</taxon>
    </lineage>
</organism>
<name>A0ABW0NEK9_9BURK</name>